<evidence type="ECO:0000313" key="12">
    <source>
        <dbReference type="EMBL" id="MEQ3361938.1"/>
    </source>
</evidence>
<evidence type="ECO:0000256" key="4">
    <source>
        <dbReference type="ARBA" id="ARBA00022617"/>
    </source>
</evidence>
<proteinExistence type="inferred from homology"/>
<evidence type="ECO:0000256" key="10">
    <source>
        <dbReference type="ARBA" id="ARBA00049131"/>
    </source>
</evidence>
<comment type="similarity">
    <text evidence="2">Belongs to the cytochrome c-552 family.</text>
</comment>
<dbReference type="InterPro" id="IPR003321">
    <property type="entry name" value="Cyt_c552"/>
</dbReference>
<dbReference type="RefSeq" id="WP_349227109.1">
    <property type="nucleotide sequence ID" value="NZ_JBBNOP010000002.1"/>
</dbReference>
<comment type="subcellular location">
    <subcellularLocation>
        <location evidence="1">Cell envelope</location>
    </subcellularLocation>
</comment>
<evidence type="ECO:0000256" key="6">
    <source>
        <dbReference type="ARBA" id="ARBA00022729"/>
    </source>
</evidence>
<dbReference type="Proteomes" id="UP001487305">
    <property type="component" value="Unassembled WGS sequence"/>
</dbReference>
<dbReference type="Gene3D" id="1.10.1130.10">
    <property type="entry name" value="Flavocytochrome C3, Chain A"/>
    <property type="match status" value="1"/>
</dbReference>
<dbReference type="SUPFAM" id="SSF48695">
    <property type="entry name" value="Multiheme cytochromes"/>
    <property type="match status" value="1"/>
</dbReference>
<comment type="caution">
    <text evidence="12">The sequence shown here is derived from an EMBL/GenBank/DDBJ whole genome shotgun (WGS) entry which is preliminary data.</text>
</comment>
<gene>
    <name evidence="12" type="ORF">AAA083_02980</name>
</gene>
<reference evidence="12 13" key="1">
    <citation type="submission" date="2024-04" db="EMBL/GenBank/DDBJ databases">
        <title>Human intestinal bacterial collection.</title>
        <authorList>
            <person name="Pauvert C."/>
            <person name="Hitch T.C.A."/>
            <person name="Clavel T."/>
        </authorList>
    </citation>
    <scope>NUCLEOTIDE SEQUENCE [LARGE SCALE GENOMIC DNA]</scope>
    <source>
        <strain evidence="12 13">CLA-KB-H42</strain>
    </source>
</reference>
<evidence type="ECO:0000256" key="8">
    <source>
        <dbReference type="ARBA" id="ARBA00023002"/>
    </source>
</evidence>
<keyword evidence="9" id="KW-0408">Iron</keyword>
<accession>A0ABV1JAZ9</accession>
<protein>
    <recommendedName>
        <fullName evidence="3">nitrite reductase (cytochrome; ammonia-forming)</fullName>
        <ecNumber evidence="3">1.7.2.2</ecNumber>
    </recommendedName>
</protein>
<dbReference type="Pfam" id="PF02335">
    <property type="entry name" value="Cytochrom_C552"/>
    <property type="match status" value="1"/>
</dbReference>
<dbReference type="PANTHER" id="PTHR30633">
    <property type="entry name" value="CYTOCHROME C-552 RESPIRATORY NITRITE REDUCTASE"/>
    <property type="match status" value="1"/>
</dbReference>
<dbReference type="PANTHER" id="PTHR30633:SF0">
    <property type="entry name" value="CYTOCHROME C-552"/>
    <property type="match status" value="1"/>
</dbReference>
<keyword evidence="6 11" id="KW-0732">Signal</keyword>
<evidence type="ECO:0000256" key="7">
    <source>
        <dbReference type="ARBA" id="ARBA00022837"/>
    </source>
</evidence>
<dbReference type="Gene3D" id="1.20.140.10">
    <property type="entry name" value="Butyryl-CoA Dehydrogenase, subunit A, domain 3"/>
    <property type="match status" value="1"/>
</dbReference>
<evidence type="ECO:0000256" key="9">
    <source>
        <dbReference type="ARBA" id="ARBA00023004"/>
    </source>
</evidence>
<keyword evidence="7" id="KW-0106">Calcium</keyword>
<keyword evidence="4" id="KW-0349">Heme</keyword>
<comment type="catalytic activity">
    <reaction evidence="10">
        <text>6 Fe(III)-[cytochrome c] + NH4(+) + 2 H2O = 6 Fe(II)-[cytochrome c] + nitrite + 8 H(+)</text>
        <dbReference type="Rhea" id="RHEA:13089"/>
        <dbReference type="Rhea" id="RHEA-COMP:10350"/>
        <dbReference type="Rhea" id="RHEA-COMP:14399"/>
        <dbReference type="ChEBI" id="CHEBI:15377"/>
        <dbReference type="ChEBI" id="CHEBI:15378"/>
        <dbReference type="ChEBI" id="CHEBI:16301"/>
        <dbReference type="ChEBI" id="CHEBI:28938"/>
        <dbReference type="ChEBI" id="CHEBI:29033"/>
        <dbReference type="ChEBI" id="CHEBI:29034"/>
        <dbReference type="EC" id="1.7.2.2"/>
    </reaction>
</comment>
<evidence type="ECO:0000256" key="11">
    <source>
        <dbReference type="SAM" id="SignalP"/>
    </source>
</evidence>
<organism evidence="12 13">
    <name type="scientific">Raoultibacter massiliensis</name>
    <dbReference type="NCBI Taxonomy" id="1852371"/>
    <lineage>
        <taxon>Bacteria</taxon>
        <taxon>Bacillati</taxon>
        <taxon>Actinomycetota</taxon>
        <taxon>Coriobacteriia</taxon>
        <taxon>Eggerthellales</taxon>
        <taxon>Eggerthellaceae</taxon>
        <taxon>Raoultibacter</taxon>
    </lineage>
</organism>
<dbReference type="EC" id="1.7.2.2" evidence="3"/>
<dbReference type="InterPro" id="IPR036280">
    <property type="entry name" value="Multihaem_cyt_sf"/>
</dbReference>
<feature type="chain" id="PRO_5046356917" description="nitrite reductase (cytochrome; ammonia-forming)" evidence="11">
    <location>
        <begin position="29"/>
        <end position="374"/>
    </location>
</feature>
<sequence>MAKPKGKVLIVSAVAASLLALTCISACAPSGTGKAAADNASTAAATNERATIEEWRQMYPDQYASYATTGWNVDKGVRAGHYYMFQNMQQWDHANLDCMSCKTTQWDELSQVYDGSTPLADLVPEINAFFDCYVCHTDPETLEINPGIRSFDTKRETYIPDAPVGTVLCGQCHTGYTPGFDIDTIYAERGAESAEKGPDEATGALKVSAGHPDVEIFYDSTHANLGLACIDCHMPTIENANGQPMTNHNASGRLTDNLEALETCLDCHTAQGVEDAAQMRDFVRNAQAELYAEGEEARALINQLGDMLKEATAAGEESEALDQAREDYSRASYNLTYVEGKHKLGNKVAHDPEEQHGIVAQAAELAQHGIDLLS</sequence>
<evidence type="ECO:0000256" key="3">
    <source>
        <dbReference type="ARBA" id="ARBA00011887"/>
    </source>
</evidence>
<evidence type="ECO:0000313" key="13">
    <source>
        <dbReference type="Proteomes" id="UP001487305"/>
    </source>
</evidence>
<feature type="signal peptide" evidence="11">
    <location>
        <begin position="1"/>
        <end position="28"/>
    </location>
</feature>
<evidence type="ECO:0000256" key="1">
    <source>
        <dbReference type="ARBA" id="ARBA00004196"/>
    </source>
</evidence>
<evidence type="ECO:0000256" key="2">
    <source>
        <dbReference type="ARBA" id="ARBA00009288"/>
    </source>
</evidence>
<evidence type="ECO:0000256" key="5">
    <source>
        <dbReference type="ARBA" id="ARBA00022723"/>
    </source>
</evidence>
<keyword evidence="8" id="KW-0560">Oxidoreductase</keyword>
<keyword evidence="13" id="KW-1185">Reference proteome</keyword>
<dbReference type="EMBL" id="JBBNOP010000002">
    <property type="protein sequence ID" value="MEQ3361938.1"/>
    <property type="molecule type" value="Genomic_DNA"/>
</dbReference>
<name>A0ABV1JAZ9_9ACTN</name>
<keyword evidence="5" id="KW-0479">Metal-binding</keyword>